<dbReference type="Pfam" id="PF01131">
    <property type="entry name" value="Topoisom_bac"/>
    <property type="match status" value="1"/>
</dbReference>
<keyword evidence="3" id="KW-0413">Isomerase</keyword>
<dbReference type="SMART" id="SM00437">
    <property type="entry name" value="TOP1Ac"/>
    <property type="match status" value="1"/>
</dbReference>
<dbReference type="Gene3D" id="2.70.20.10">
    <property type="entry name" value="Topoisomerase I, domain 3"/>
    <property type="match status" value="1"/>
</dbReference>
<dbReference type="GO" id="GO:0006265">
    <property type="term" value="P:DNA topological change"/>
    <property type="evidence" value="ECO:0007669"/>
    <property type="project" value="InterPro"/>
</dbReference>
<name>A0A382U0G0_9ZZZZ</name>
<dbReference type="SUPFAM" id="SSF56712">
    <property type="entry name" value="Prokaryotic type I DNA topoisomerase"/>
    <property type="match status" value="1"/>
</dbReference>
<dbReference type="InterPro" id="IPR013497">
    <property type="entry name" value="Topo_IA_cen"/>
</dbReference>
<dbReference type="AlphaFoldDB" id="A0A382U0G0"/>
<dbReference type="Gene3D" id="1.10.290.10">
    <property type="entry name" value="Topoisomerase I, domain 4"/>
    <property type="match status" value="1"/>
</dbReference>
<dbReference type="InterPro" id="IPR000380">
    <property type="entry name" value="Topo_IA"/>
</dbReference>
<dbReference type="PRINTS" id="PR00417">
    <property type="entry name" value="PRTPISMRASEI"/>
</dbReference>
<keyword evidence="2" id="KW-0238">DNA-binding</keyword>
<protein>
    <recommendedName>
        <fullName evidence="4">Topo IA-type catalytic domain-containing protein</fullName>
    </recommendedName>
</protein>
<feature type="domain" description="Topo IA-type catalytic" evidence="4">
    <location>
        <begin position="1"/>
        <end position="297"/>
    </location>
</feature>
<accession>A0A382U0G0</accession>
<dbReference type="Gene3D" id="1.10.460.10">
    <property type="entry name" value="Topoisomerase I, domain 2"/>
    <property type="match status" value="1"/>
</dbReference>
<dbReference type="InterPro" id="IPR003602">
    <property type="entry name" value="Topo_IA_DNA-bd_dom"/>
</dbReference>
<proteinExistence type="predicted"/>
<dbReference type="InterPro" id="IPR013825">
    <property type="entry name" value="Topo_IA_cen_sub2"/>
</dbReference>
<dbReference type="GO" id="GO:0003917">
    <property type="term" value="F:DNA topoisomerase type I (single strand cut, ATP-independent) activity"/>
    <property type="evidence" value="ECO:0007669"/>
    <property type="project" value="InterPro"/>
</dbReference>
<gene>
    <name evidence="5" type="ORF">METZ01_LOCUS380668</name>
</gene>
<dbReference type="PANTHER" id="PTHR42785:SF1">
    <property type="entry name" value="DNA TOPOISOMERASE"/>
    <property type="match status" value="1"/>
</dbReference>
<sequence>LKIDNSEFKVNLSDPNTKTNIKYRIFDNKKTDGIVNILKNNDAVVTDIKNSKSYKSPRPPFITSSLQQESSQKLSLSPDVTMSLAQQLFEGVDLNDGSSIGLITYMRTDSFTITPTAMTSVRNYISNEYGDKYIPEKPNYYKNKQRSQEAHECIRPADVKMTPKKLKNLISTDNRNLLRLYELIWKRFVSSQMEKAVYDVTKAVISCDKKYENEQLDFKLENWIIDFDGYYIIYGEDREASDSEIRLNFQFKKGDKVIIEDVNSKADQTKPLPRYNEAMLVRKMEQEGIGRPSTYAN</sequence>
<evidence type="ECO:0000256" key="1">
    <source>
        <dbReference type="ARBA" id="ARBA00023029"/>
    </source>
</evidence>
<evidence type="ECO:0000256" key="3">
    <source>
        <dbReference type="ARBA" id="ARBA00023235"/>
    </source>
</evidence>
<dbReference type="EMBL" id="UINC01140582">
    <property type="protein sequence ID" value="SVD27814.1"/>
    <property type="molecule type" value="Genomic_DNA"/>
</dbReference>
<evidence type="ECO:0000256" key="2">
    <source>
        <dbReference type="ARBA" id="ARBA00023125"/>
    </source>
</evidence>
<evidence type="ECO:0000259" key="4">
    <source>
        <dbReference type="PROSITE" id="PS52039"/>
    </source>
</evidence>
<evidence type="ECO:0000313" key="5">
    <source>
        <dbReference type="EMBL" id="SVD27814.1"/>
    </source>
</evidence>
<organism evidence="5">
    <name type="scientific">marine metagenome</name>
    <dbReference type="NCBI Taxonomy" id="408172"/>
    <lineage>
        <taxon>unclassified sequences</taxon>
        <taxon>metagenomes</taxon>
        <taxon>ecological metagenomes</taxon>
    </lineage>
</organism>
<dbReference type="InterPro" id="IPR013826">
    <property type="entry name" value="Topo_IA_cen_sub3"/>
</dbReference>
<dbReference type="GO" id="GO:0003677">
    <property type="term" value="F:DNA binding"/>
    <property type="evidence" value="ECO:0007669"/>
    <property type="project" value="UniProtKB-KW"/>
</dbReference>
<dbReference type="InterPro" id="IPR023405">
    <property type="entry name" value="Topo_IA_core_domain"/>
</dbReference>
<dbReference type="PROSITE" id="PS52039">
    <property type="entry name" value="TOPO_IA_2"/>
    <property type="match status" value="1"/>
</dbReference>
<dbReference type="InterPro" id="IPR013824">
    <property type="entry name" value="Topo_IA_cen_sub1"/>
</dbReference>
<feature type="non-terminal residue" evidence="5">
    <location>
        <position position="297"/>
    </location>
</feature>
<reference evidence="5" key="1">
    <citation type="submission" date="2018-05" db="EMBL/GenBank/DDBJ databases">
        <authorList>
            <person name="Lanie J.A."/>
            <person name="Ng W.-L."/>
            <person name="Kazmierczak K.M."/>
            <person name="Andrzejewski T.M."/>
            <person name="Davidsen T.M."/>
            <person name="Wayne K.J."/>
            <person name="Tettelin H."/>
            <person name="Glass J.I."/>
            <person name="Rusch D."/>
            <person name="Podicherti R."/>
            <person name="Tsui H.-C.T."/>
            <person name="Winkler M.E."/>
        </authorList>
    </citation>
    <scope>NUCLEOTIDE SEQUENCE</scope>
</reference>
<dbReference type="PANTHER" id="PTHR42785">
    <property type="entry name" value="DNA TOPOISOMERASE, TYPE IA, CORE"/>
    <property type="match status" value="1"/>
</dbReference>
<keyword evidence="1" id="KW-0799">Topoisomerase</keyword>
<feature type="non-terminal residue" evidence="5">
    <location>
        <position position="1"/>
    </location>
</feature>